<feature type="compositionally biased region" description="Basic and acidic residues" evidence="2">
    <location>
        <begin position="1537"/>
        <end position="1554"/>
    </location>
</feature>
<dbReference type="eggNOG" id="ENOG502SG62">
    <property type="taxonomic scope" value="Eukaryota"/>
</dbReference>
<dbReference type="GeneID" id="8249554"/>
<feature type="compositionally biased region" description="Basic and acidic residues" evidence="2">
    <location>
        <begin position="2187"/>
        <end position="2198"/>
    </location>
</feature>
<feature type="coiled-coil region" evidence="1">
    <location>
        <begin position="995"/>
        <end position="1022"/>
    </location>
</feature>
<feature type="compositionally biased region" description="Low complexity" evidence="2">
    <location>
        <begin position="1966"/>
        <end position="1980"/>
    </location>
</feature>
<gene>
    <name evidence="3" type="ORF">MICPUN_104455</name>
</gene>
<feature type="region of interest" description="Disordered" evidence="2">
    <location>
        <begin position="1123"/>
        <end position="1148"/>
    </location>
</feature>
<feature type="coiled-coil region" evidence="1">
    <location>
        <begin position="2526"/>
        <end position="2560"/>
    </location>
</feature>
<feature type="coiled-coil region" evidence="1">
    <location>
        <begin position="332"/>
        <end position="366"/>
    </location>
</feature>
<feature type="coiled-coil region" evidence="1">
    <location>
        <begin position="2965"/>
        <end position="3013"/>
    </location>
</feature>
<feature type="compositionally biased region" description="Basic and acidic residues" evidence="2">
    <location>
        <begin position="1123"/>
        <end position="1135"/>
    </location>
</feature>
<feature type="coiled-coil region" evidence="1">
    <location>
        <begin position="2437"/>
        <end position="2485"/>
    </location>
</feature>
<dbReference type="InParanoid" id="C1EIK9"/>
<feature type="compositionally biased region" description="Low complexity" evidence="2">
    <location>
        <begin position="1072"/>
        <end position="1085"/>
    </location>
</feature>
<keyword evidence="4" id="KW-1185">Reference proteome</keyword>
<feature type="region of interest" description="Disordered" evidence="2">
    <location>
        <begin position="2041"/>
        <end position="2073"/>
    </location>
</feature>
<feature type="compositionally biased region" description="Basic and acidic residues" evidence="2">
    <location>
        <begin position="2052"/>
        <end position="2070"/>
    </location>
</feature>
<feature type="compositionally biased region" description="Basic and acidic residues" evidence="2">
    <location>
        <begin position="3444"/>
        <end position="3457"/>
    </location>
</feature>
<feature type="region of interest" description="Disordered" evidence="2">
    <location>
        <begin position="1879"/>
        <end position="1915"/>
    </location>
</feature>
<feature type="region of interest" description="Disordered" evidence="2">
    <location>
        <begin position="3430"/>
        <end position="3468"/>
    </location>
</feature>
<evidence type="ECO:0000313" key="3">
    <source>
        <dbReference type="EMBL" id="ACO67696.1"/>
    </source>
</evidence>
<feature type="compositionally biased region" description="Basic and acidic residues" evidence="2">
    <location>
        <begin position="1983"/>
        <end position="2018"/>
    </location>
</feature>
<feature type="coiled-coil region" evidence="1">
    <location>
        <begin position="2667"/>
        <end position="2694"/>
    </location>
</feature>
<feature type="coiled-coil region" evidence="1">
    <location>
        <begin position="1821"/>
        <end position="1869"/>
    </location>
</feature>
<feature type="region of interest" description="Disordered" evidence="2">
    <location>
        <begin position="597"/>
        <end position="635"/>
    </location>
</feature>
<dbReference type="EMBL" id="CP001333">
    <property type="protein sequence ID" value="ACO67696.1"/>
    <property type="molecule type" value="Genomic_DNA"/>
</dbReference>
<feature type="compositionally biased region" description="Basic and acidic residues" evidence="2">
    <location>
        <begin position="1086"/>
        <end position="1104"/>
    </location>
</feature>
<feature type="compositionally biased region" description="Low complexity" evidence="2">
    <location>
        <begin position="2862"/>
        <end position="2895"/>
    </location>
</feature>
<evidence type="ECO:0000313" key="4">
    <source>
        <dbReference type="Proteomes" id="UP000002009"/>
    </source>
</evidence>
<dbReference type="STRING" id="296587.C1EIK9"/>
<feature type="compositionally biased region" description="Basic and acidic residues" evidence="2">
    <location>
        <begin position="773"/>
        <end position="787"/>
    </location>
</feature>
<dbReference type="PANTHER" id="PTHR47357">
    <property type="entry name" value="COP1-INTERACTIVE PROTEIN 1"/>
    <property type="match status" value="1"/>
</dbReference>
<feature type="compositionally biased region" description="Basic and acidic residues" evidence="2">
    <location>
        <begin position="126"/>
        <end position="148"/>
    </location>
</feature>
<feature type="region of interest" description="Disordered" evidence="2">
    <location>
        <begin position="1072"/>
        <end position="1104"/>
    </location>
</feature>
<feature type="region of interest" description="Disordered" evidence="2">
    <location>
        <begin position="1230"/>
        <end position="1262"/>
    </location>
</feature>
<feature type="region of interest" description="Disordered" evidence="2">
    <location>
        <begin position="767"/>
        <end position="798"/>
    </location>
</feature>
<proteinExistence type="predicted"/>
<feature type="region of interest" description="Disordered" evidence="2">
    <location>
        <begin position="1959"/>
        <end position="2026"/>
    </location>
</feature>
<protein>
    <recommendedName>
        <fullName evidence="5">MSP domain-containing protein</fullName>
    </recommendedName>
</protein>
<feature type="coiled-coil region" evidence="1">
    <location>
        <begin position="457"/>
        <end position="561"/>
    </location>
</feature>
<feature type="region of interest" description="Disordered" evidence="2">
    <location>
        <begin position="2603"/>
        <end position="2634"/>
    </location>
</feature>
<dbReference type="RefSeq" id="XP_002506438.1">
    <property type="nucleotide sequence ID" value="XM_002506392.1"/>
</dbReference>
<feature type="region of interest" description="Disordered" evidence="2">
    <location>
        <begin position="126"/>
        <end position="178"/>
    </location>
</feature>
<feature type="region of interest" description="Disordered" evidence="2">
    <location>
        <begin position="1535"/>
        <end position="1554"/>
    </location>
</feature>
<feature type="region of interest" description="Disordered" evidence="2">
    <location>
        <begin position="2857"/>
        <end position="2952"/>
    </location>
</feature>
<feature type="compositionally biased region" description="Low complexity" evidence="2">
    <location>
        <begin position="1904"/>
        <end position="1913"/>
    </location>
</feature>
<evidence type="ECO:0000256" key="1">
    <source>
        <dbReference type="SAM" id="Coils"/>
    </source>
</evidence>
<feature type="coiled-coil region" evidence="1">
    <location>
        <begin position="1699"/>
        <end position="1726"/>
    </location>
</feature>
<feature type="compositionally biased region" description="Basic and acidic residues" evidence="2">
    <location>
        <begin position="2121"/>
        <end position="2145"/>
    </location>
</feature>
<feature type="compositionally biased region" description="Basic and acidic residues" evidence="2">
    <location>
        <begin position="2603"/>
        <end position="2614"/>
    </location>
</feature>
<name>C1EIK9_MICCC</name>
<feature type="region of interest" description="Disordered" evidence="2">
    <location>
        <begin position="2362"/>
        <end position="2393"/>
    </location>
</feature>
<keyword evidence="1" id="KW-0175">Coiled coil</keyword>
<feature type="region of interest" description="Disordered" evidence="2">
    <location>
        <begin position="194"/>
        <end position="239"/>
    </location>
</feature>
<dbReference type="GO" id="GO:0005200">
    <property type="term" value="F:structural constituent of cytoskeleton"/>
    <property type="evidence" value="ECO:0007669"/>
    <property type="project" value="TreeGrafter"/>
</dbReference>
<feature type="compositionally biased region" description="Low complexity" evidence="2">
    <location>
        <begin position="2042"/>
        <end position="2051"/>
    </location>
</feature>
<accession>C1EIK9</accession>
<evidence type="ECO:0008006" key="5">
    <source>
        <dbReference type="Google" id="ProtNLM"/>
    </source>
</evidence>
<sequence length="3483" mass="373775">MLVVEPAEPCIYNVRLHQAYRTTVTLRNDTRNALELTVRAGSPERWAVAPSTVFLEAGRTMRVDLRLKLAREIRPKKTAGAAVREGDDEGGGAVRQRDVFHVKGEFFEQKFHASFVMATREEVAAAERRESDARSRSVDHPGFGERGRAPIASTSSRDTTHQRPRSHSPASSAKSDEEIDEAFDRARARYGGGSKVWAQAGRSTSAPAGRGRGSGRGDEGPRAPLGRGPTSQQRAHRAVHWEDETAKKVDAYRRRVDELEKLRAQSELATSDKDELIRALYARLELAKTAEDDAVERMKLTQGNFGDESSAGSAGADLHAARVEQAELHGANAALRGRVQELDGEVQAAREEIAGLRRRCRLLEQDIAPELSDLVHAALEQERAAFEAQSLKALRVLEAKDAVLLARERETAEARAECGALSTTLTATRRELDACEARVVSILEEREGFRKEFDDIREQWQGTEKSLRVQVEKLREELGIANERLDRTKEELTEARQAEEESAFSRAEAAASTAALEAANEEASELRAALRAAAEARISERERLAAHIASARVDLEALKRRAGPEDADATRLARDLAAAHESLAAALKDSNADRILSSASDIPESPGMSAKTPAPRPTRISASRRGVAAAADDDDDVSRLRLERDEALERLERLTGKETAVAELAEGHAKETAGLRLKVRELESALKLKDGEHRREKSSLAAEHAAESESLRTELAALRDRLRFVDDERAAGGDLTDEARRAIEHANEKARAAESEAFLAREKLAEMEAAAATERESGKRKDKDPAPSRKGQGTTIEQKLSARVSELVRELRDSNDRVAELEDLLAREVGDGQGRFEDSAAASAMRQRVSDAEDAARDAVERLASSELRWGNERARLESKIRAAKEDGGVRIQSLEATVASLRARSGLHSEVARLGEEASRIRRSEAALKNDLVYAEERLGHALLEIQRLGGEATPGNTPSDARRTGALALRSGNLPSTAAKSHGQTTPATLDRVVSLEKENSRLVAENERLRNDVEAHSLERGREAAARADASRELAAALDRVAERDRALHDARETAALGKERAAATRAQELTAATRRSAAAEARASESESRASLAREEANEARADCTRKVAAADGARHAAELDAAAAREEAANERSNAQASEREAARLSQLLEERATQLQILTETVEALQAAAGSGDREQRVVTLAAQAATARASESALERRCAELSRDSQRETARCARIESQLASARRDIQSAEQRAREAAAREELAREETSAARQEAAARTEELAALARRCDAATEAKVAAESREASARVALEKQHARHLEQLTAEREAAADRLKTAELNAARAVQVAAGGVVERDGAVGARIFVRASEDIASIVSMQPEDAVAAVLEATRVRERIEHALEEVVAATSRRVGGADENDPIAAAVVGARRELEAERRWSGAVIQRMRQLVLEAEREVGRAFAQARGAQAGEQAAKARAAAVEAALDARTAAWEEATAACVAAEERLARRSTVDTSCADQRFQLAQRRIVQISEQLASAQRRCVAAESAAQAAKETARTETNRADAESRRARVAEADAAAARQAAAAAAEELEGSPAAADAVRELKSYLEKEVVRALVGDGKAKPDDASAKLAGVTRELCASKLTERSLLASLAANRRRADAAAGHAAELQQALKMAETRIQALVSGDRGAAAADPVSPEDSAEALSTQLAHKAHEAYQAREEVLRLRARVSELELEVADLAGAREAAAAAASSAREGARMEIAAAAARAADDFAAKSASLRRELDTERSVLQAAVREAQATANRARMDAAASVADSERLRVESQTQVAPIHVSQSASYADAEEEMRALRLECARQEERARRTAAEAADLRDEVQAKDGALQQLKRAFASVDDGGLGLGARTPGSGPASSAKKVAGRRTQKSPASEPASSSGALGRRLVEAKLAEADAQRRLKIATRAETELRDIVAKRDARIADLKKKLSAKPGQSVPSPSPGGQTQVDDESRAALEAECAKLRAEKSRADAESERLRAELEAHGAHAPSPEEMDALQAEVIELRRAAADASATASQRAKSDKKSEKEAAERRDLQKDVNTAVSSAAAALVGSPLPHAARNPASGTATAAVAQLANALKESNNSLQKARQESTDAKRVLRERGKERETKELADASQRSVIRELTQRAAALGRDKAELVEERDRLKERLRGLRGIEDWTPKEDPKPSSEAATQSGSLGGRSVLVDAAALVKLVGAHVDAIAPSAAVIAERAAALGDGKVAEIANTLSVETAAMRAALNALSDPTCEGLTPTELVTKAATAAMRAMPSAPLVHHIVPSVVAPVMRVAPLLADPNVTDAPVARIAISRADAGTDVAGLADVRDLGVNTAPVTAETRCGPDLPREDPHLFGVPRDATTSPGVGPRVAMVDIDAPRMVEAGTYSAPISHDAGVGTEVTGAADEQLMEVTQRWEAALEGEKEKAAALEEKVGKWKDRCESLRAELAAVMEKTAETERSLRDRLAKEEKIEGVPKERVEELEGLLHSVGSAGGAAMKASLEASRKESAAIKLQLERAQNELVAASRETERLRNEVRSRDAEHAHMVASLRTTIRGMRNATPADRAAYLEALRIHSENADRSRREREAAAEASVSVSTPEPARVEPVGEDRVDPKLAVDQSLAKVPSPVEDILGGADDRRRIREAIRAEEDAEREAVRARAVADAAEAATKLWERGGEMAEQISLAERRLEQAVATTAAALQAADRGAANAGERAAKQSRVLAKRLEEVDGAAVSLCAQLTDALARAVEKGEATTAAATRYKEMAARLREEHEADKKRAKEALKKAKQKEEAAEAKAKKEETRAKRAEADAARKKTALEIEVNRLKATIEEIAARRGSSPSGSDSESPPELGPAAISAHPAPASESAPSAPSAPPAATLMPPLLHASTRPPWSAPGVEEQVEDAVPAPRQPATAPVPETSLSRVVSGPTAAQTAAAELAKRLSDEKVAELQKRLDQYERDLDKARTAAKDAKDERAHAETRAKNAAEHLKKFKAASMADQAAMRGKVTDLTAQLAERGPDKWKAMEAQLADTAERLKRARAEIKRLQAVTADTKGSNEALRQEKEKVAGLEEQLKEEMKRIKEARTTAKRKDTFAADLKKRLDAATAECDKLKEAAANDESEVKLREMREDVDRKQALIVQLRSKAEEEAKKAAALAAMSEQERNSESTQRLRREVDRKTEIIKTHDKKIDAMRAEVEAAREAAALAEAGAAKVSAEFGGKSQHLRVRSVTMLTGVRKLAARLLRLSAAVGHTVGAAARADAPQPGPVETGIAELVDMSPDEVADLLGADSDDADDFARQRPRRIRGGRASNPSTFAALISAMDIKADELATSLSGRDGAVDHAAAEDATWREDALRWIVQAAEAEAEHAEAALKSAVPAMQEWWIQVLSRGRFPDVSGITTGFEAVSPGKSPTLRGSRGRDTARAPKREKAPSGPVTGTRARLAGAAALLASPERDD</sequence>
<feature type="region of interest" description="Disordered" evidence="2">
    <location>
        <begin position="690"/>
        <end position="710"/>
    </location>
</feature>
<feature type="coiled-coil region" evidence="1">
    <location>
        <begin position="3047"/>
        <end position="3235"/>
    </location>
</feature>
<dbReference type="KEGG" id="mis:MICPUN_104455"/>
<feature type="coiled-coil region" evidence="1">
    <location>
        <begin position="242"/>
        <end position="279"/>
    </location>
</feature>
<feature type="compositionally biased region" description="Low complexity" evidence="2">
    <location>
        <begin position="200"/>
        <end position="209"/>
    </location>
</feature>
<dbReference type="PANTHER" id="PTHR47357:SF1">
    <property type="entry name" value="SPINDLE POLE BODY COMPONENT 110"/>
    <property type="match status" value="1"/>
</dbReference>
<feature type="region of interest" description="Disordered" evidence="2">
    <location>
        <begin position="2114"/>
        <end position="2148"/>
    </location>
</feature>
<dbReference type="OMA" id="WTEDESE"/>
<reference evidence="3 4" key="1">
    <citation type="journal article" date="2009" name="Science">
        <title>Green evolution and dynamic adaptations revealed by genomes of the marine picoeukaryotes Micromonas.</title>
        <authorList>
            <person name="Worden A.Z."/>
            <person name="Lee J.H."/>
            <person name="Mock T."/>
            <person name="Rouze P."/>
            <person name="Simmons M.P."/>
            <person name="Aerts A.L."/>
            <person name="Allen A.E."/>
            <person name="Cuvelier M.L."/>
            <person name="Derelle E."/>
            <person name="Everett M.V."/>
            <person name="Foulon E."/>
            <person name="Grimwood J."/>
            <person name="Gundlach H."/>
            <person name="Henrissat B."/>
            <person name="Napoli C."/>
            <person name="McDonald S.M."/>
            <person name="Parker M.S."/>
            <person name="Rombauts S."/>
            <person name="Salamov A."/>
            <person name="Von Dassow P."/>
            <person name="Badger J.H."/>
            <person name="Coutinho P.M."/>
            <person name="Demir E."/>
            <person name="Dubchak I."/>
            <person name="Gentemann C."/>
            <person name="Eikrem W."/>
            <person name="Gready J.E."/>
            <person name="John U."/>
            <person name="Lanier W."/>
            <person name="Lindquist E.A."/>
            <person name="Lucas S."/>
            <person name="Mayer K.F."/>
            <person name="Moreau H."/>
            <person name="Not F."/>
            <person name="Otillar R."/>
            <person name="Panaud O."/>
            <person name="Pangilinan J."/>
            <person name="Paulsen I."/>
            <person name="Piegu B."/>
            <person name="Poliakov A."/>
            <person name="Robbens S."/>
            <person name="Schmutz J."/>
            <person name="Toulza E."/>
            <person name="Wyss T."/>
            <person name="Zelensky A."/>
            <person name="Zhou K."/>
            <person name="Armbrust E.V."/>
            <person name="Bhattacharya D."/>
            <person name="Goodenough U.W."/>
            <person name="Van de Peer Y."/>
            <person name="Grigoriev I.V."/>
        </authorList>
    </citation>
    <scope>NUCLEOTIDE SEQUENCE [LARGE SCALE GENOMIC DNA]</scope>
    <source>
        <strain evidence="4">RCC299 / NOUM17</strain>
    </source>
</reference>
<feature type="region of interest" description="Disordered" evidence="2">
    <location>
        <begin position="2794"/>
        <end position="2839"/>
    </location>
</feature>
<organism evidence="3 4">
    <name type="scientific">Micromonas commoda (strain RCC299 / NOUM17 / CCMP2709)</name>
    <name type="common">Picoplanktonic green alga</name>
    <dbReference type="NCBI Taxonomy" id="296587"/>
    <lineage>
        <taxon>Eukaryota</taxon>
        <taxon>Viridiplantae</taxon>
        <taxon>Chlorophyta</taxon>
        <taxon>Mamiellophyceae</taxon>
        <taxon>Mamiellales</taxon>
        <taxon>Mamiellaceae</taxon>
        <taxon>Micromonas</taxon>
    </lineage>
</organism>
<dbReference type="OrthoDB" id="548052at2759"/>
<dbReference type="Proteomes" id="UP000002009">
    <property type="component" value="Chromosome 15"/>
</dbReference>
<feature type="region of interest" description="Disordered" evidence="2">
    <location>
        <begin position="2187"/>
        <end position="2207"/>
    </location>
</feature>
<dbReference type="GO" id="GO:0005856">
    <property type="term" value="C:cytoskeleton"/>
    <property type="evidence" value="ECO:0007669"/>
    <property type="project" value="TreeGrafter"/>
</dbReference>
<evidence type="ECO:0000256" key="2">
    <source>
        <dbReference type="SAM" id="MobiDB-lite"/>
    </source>
</evidence>